<dbReference type="InterPro" id="IPR036388">
    <property type="entry name" value="WH-like_DNA-bd_sf"/>
</dbReference>
<dbReference type="InterPro" id="IPR023187">
    <property type="entry name" value="Tscrpt_reg_MarR-type_CS"/>
</dbReference>
<reference evidence="6" key="1">
    <citation type="submission" date="2017-07" db="EMBL/GenBank/DDBJ databases">
        <authorList>
            <person name="Varghese N."/>
            <person name="Submissions S."/>
        </authorList>
    </citation>
    <scope>NUCLEOTIDE SEQUENCE [LARGE SCALE GENOMIC DNA]</scope>
    <source>
        <strain evidence="6">NLAE-zl-C134</strain>
    </source>
</reference>
<dbReference type="PANTHER" id="PTHR33164">
    <property type="entry name" value="TRANSCRIPTIONAL REGULATOR, MARR FAMILY"/>
    <property type="match status" value="1"/>
</dbReference>
<dbReference type="InterPro" id="IPR000835">
    <property type="entry name" value="HTH_MarR-typ"/>
</dbReference>
<dbReference type="InterPro" id="IPR039422">
    <property type="entry name" value="MarR/SlyA-like"/>
</dbReference>
<dbReference type="GO" id="GO:0003700">
    <property type="term" value="F:DNA-binding transcription factor activity"/>
    <property type="evidence" value="ECO:0007669"/>
    <property type="project" value="InterPro"/>
</dbReference>
<keyword evidence="6" id="KW-1185">Reference proteome</keyword>
<name>A0A316A5M2_9FIRM</name>
<organism evidence="5 6">
    <name type="scientific">Faecalicatena contorta</name>
    <dbReference type="NCBI Taxonomy" id="39482"/>
    <lineage>
        <taxon>Bacteria</taxon>
        <taxon>Bacillati</taxon>
        <taxon>Bacillota</taxon>
        <taxon>Clostridia</taxon>
        <taxon>Lachnospirales</taxon>
        <taxon>Lachnospiraceae</taxon>
        <taxon>Faecalicatena</taxon>
    </lineage>
</organism>
<evidence type="ECO:0000259" key="4">
    <source>
        <dbReference type="PROSITE" id="PS50995"/>
    </source>
</evidence>
<evidence type="ECO:0000256" key="3">
    <source>
        <dbReference type="ARBA" id="ARBA00023163"/>
    </source>
</evidence>
<dbReference type="GO" id="GO:0006950">
    <property type="term" value="P:response to stress"/>
    <property type="evidence" value="ECO:0007669"/>
    <property type="project" value="TreeGrafter"/>
</dbReference>
<keyword evidence="1" id="KW-0805">Transcription regulation</keyword>
<dbReference type="PRINTS" id="PR00598">
    <property type="entry name" value="HTHMARR"/>
</dbReference>
<dbReference type="PANTHER" id="PTHR33164:SF43">
    <property type="entry name" value="HTH-TYPE TRANSCRIPTIONAL REPRESSOR YETL"/>
    <property type="match status" value="1"/>
</dbReference>
<evidence type="ECO:0000313" key="6">
    <source>
        <dbReference type="Proteomes" id="UP000254051"/>
    </source>
</evidence>
<dbReference type="Proteomes" id="UP000254051">
    <property type="component" value="Unassembled WGS sequence"/>
</dbReference>
<dbReference type="EMBL" id="UHJJ01000001">
    <property type="protein sequence ID" value="SUQ12372.1"/>
    <property type="molecule type" value="Genomic_DNA"/>
</dbReference>
<dbReference type="GO" id="GO:0003677">
    <property type="term" value="F:DNA binding"/>
    <property type="evidence" value="ECO:0007669"/>
    <property type="project" value="UniProtKB-KW"/>
</dbReference>
<dbReference type="PROSITE" id="PS01117">
    <property type="entry name" value="HTH_MARR_1"/>
    <property type="match status" value="1"/>
</dbReference>
<evidence type="ECO:0000256" key="2">
    <source>
        <dbReference type="ARBA" id="ARBA00023125"/>
    </source>
</evidence>
<gene>
    <name evidence="5" type="ORF">SAMN05216529_101263</name>
</gene>
<dbReference type="InterPro" id="IPR027395">
    <property type="entry name" value="WH_DNA-bd_dom"/>
</dbReference>
<dbReference type="Gene3D" id="1.10.10.10">
    <property type="entry name" value="Winged helix-like DNA-binding domain superfamily/Winged helix DNA-binding domain"/>
    <property type="match status" value="1"/>
</dbReference>
<protein>
    <submittedName>
        <fullName evidence="5">DNA-binding transcriptional regulator, MarR family</fullName>
    </submittedName>
</protein>
<dbReference type="SMART" id="SM00347">
    <property type="entry name" value="HTH_MARR"/>
    <property type="match status" value="1"/>
</dbReference>
<dbReference type="PROSITE" id="PS50995">
    <property type="entry name" value="HTH_MARR_2"/>
    <property type="match status" value="1"/>
</dbReference>
<dbReference type="SUPFAM" id="SSF46785">
    <property type="entry name" value="Winged helix' DNA-binding domain"/>
    <property type="match status" value="1"/>
</dbReference>
<evidence type="ECO:0000256" key="1">
    <source>
        <dbReference type="ARBA" id="ARBA00023015"/>
    </source>
</evidence>
<dbReference type="InterPro" id="IPR036390">
    <property type="entry name" value="WH_DNA-bd_sf"/>
</dbReference>
<feature type="domain" description="HTH marR-type" evidence="4">
    <location>
        <begin position="9"/>
        <end position="149"/>
    </location>
</feature>
<dbReference type="AlphaFoldDB" id="A0A316A5M2"/>
<proteinExistence type="predicted"/>
<evidence type="ECO:0000313" key="5">
    <source>
        <dbReference type="EMBL" id="SUQ12372.1"/>
    </source>
</evidence>
<dbReference type="OrthoDB" id="2063997at2"/>
<dbReference type="RefSeq" id="WP_109708396.1">
    <property type="nucleotide sequence ID" value="NZ_QGDS01000001.1"/>
</dbReference>
<accession>A0A316A5M2</accession>
<keyword evidence="2 5" id="KW-0238">DNA-binding</keyword>
<sequence length="168" mass="19024">MAREINELKEQFALTFFQVRQVLAIFHTGVNTQMKQYDVNSAELALMKMIKENTADSKKNATSHDIQNCLCISKGAVSKMLGALEQKGYLNREVNLQNRRTLIITLTEAGQKILEKLEGLLNEILIELIQQMGIENAEQFILSMNKFATATKEVLEEKQPGIGDYKCK</sequence>
<dbReference type="Pfam" id="PF13601">
    <property type="entry name" value="HTH_34"/>
    <property type="match status" value="1"/>
</dbReference>
<keyword evidence="3" id="KW-0804">Transcription</keyword>